<protein>
    <submittedName>
        <fullName evidence="3">Uncharacterized protein</fullName>
    </submittedName>
</protein>
<dbReference type="EMBL" id="LJCR01002974">
    <property type="protein sequence ID" value="KPV48070.1"/>
    <property type="molecule type" value="Genomic_DNA"/>
</dbReference>
<dbReference type="AlphaFoldDB" id="A0A0P9D5V8"/>
<dbReference type="InterPro" id="IPR010916">
    <property type="entry name" value="TonB_box_CS"/>
</dbReference>
<keyword evidence="4" id="KW-1185">Reference proteome</keyword>
<feature type="chain" id="PRO_5006156118" evidence="2">
    <location>
        <begin position="26"/>
        <end position="166"/>
    </location>
</feature>
<organism evidence="3 4">
    <name type="scientific">Kouleothrix aurantiaca</name>
    <dbReference type="NCBI Taxonomy" id="186479"/>
    <lineage>
        <taxon>Bacteria</taxon>
        <taxon>Bacillati</taxon>
        <taxon>Chloroflexota</taxon>
        <taxon>Chloroflexia</taxon>
        <taxon>Chloroflexales</taxon>
        <taxon>Roseiflexineae</taxon>
        <taxon>Roseiflexaceae</taxon>
        <taxon>Kouleothrix</taxon>
    </lineage>
</organism>
<sequence>MPRYQNLAPALYMAALLGLAGCGVAGSEALSPTPKSVPASATSLPPAPGSAAPVPQTPENTPMPDPSSAAASAPLSPNETAALVQAELAASLQVAADTITVVATRSRVWPDRGLGCAARPGQAEPERIPGYEIVLAHAGSTYTYHSDEHGRAIRCPDRKKPIGPIS</sequence>
<evidence type="ECO:0000256" key="1">
    <source>
        <dbReference type="SAM" id="MobiDB-lite"/>
    </source>
</evidence>
<feature type="signal peptide" evidence="2">
    <location>
        <begin position="1"/>
        <end position="25"/>
    </location>
</feature>
<feature type="compositionally biased region" description="Low complexity" evidence="1">
    <location>
        <begin position="66"/>
        <end position="77"/>
    </location>
</feature>
<keyword evidence="2" id="KW-0732">Signal</keyword>
<proteinExistence type="predicted"/>
<reference evidence="3 4" key="1">
    <citation type="submission" date="2015-09" db="EMBL/GenBank/DDBJ databases">
        <title>Draft genome sequence of Kouleothrix aurantiaca JCM 19913.</title>
        <authorList>
            <person name="Hemp J."/>
        </authorList>
    </citation>
    <scope>NUCLEOTIDE SEQUENCE [LARGE SCALE GENOMIC DNA]</scope>
    <source>
        <strain evidence="3 4">COM-B</strain>
    </source>
</reference>
<evidence type="ECO:0000256" key="2">
    <source>
        <dbReference type="SAM" id="SignalP"/>
    </source>
</evidence>
<gene>
    <name evidence="3" type="ORF">SE17_40040</name>
</gene>
<evidence type="ECO:0000313" key="3">
    <source>
        <dbReference type="EMBL" id="KPV48070.1"/>
    </source>
</evidence>
<dbReference type="PROSITE" id="PS00430">
    <property type="entry name" value="TONB_DEPENDENT_REC_1"/>
    <property type="match status" value="1"/>
</dbReference>
<feature type="region of interest" description="Disordered" evidence="1">
    <location>
        <begin position="28"/>
        <end position="78"/>
    </location>
</feature>
<name>A0A0P9D5V8_9CHLR</name>
<dbReference type="PROSITE" id="PS51257">
    <property type="entry name" value="PROKAR_LIPOPROTEIN"/>
    <property type="match status" value="1"/>
</dbReference>
<accession>A0A0P9D5V8</accession>
<dbReference type="Proteomes" id="UP000050509">
    <property type="component" value="Unassembled WGS sequence"/>
</dbReference>
<comment type="caution">
    <text evidence="3">The sequence shown here is derived from an EMBL/GenBank/DDBJ whole genome shotgun (WGS) entry which is preliminary data.</text>
</comment>
<evidence type="ECO:0000313" key="4">
    <source>
        <dbReference type="Proteomes" id="UP000050509"/>
    </source>
</evidence>